<name>A0ABX7R5N1_9GAMM</name>
<accession>A0ABX7R5N1</accession>
<dbReference type="InterPro" id="IPR029063">
    <property type="entry name" value="SAM-dependent_MTases_sf"/>
</dbReference>
<feature type="domain" description="Methyltransferase type 11" evidence="3">
    <location>
        <begin position="58"/>
        <end position="146"/>
    </location>
</feature>
<dbReference type="PANTHER" id="PTHR13090:SF1">
    <property type="entry name" value="ARGININE-HYDROXYLASE NDUFAF5, MITOCHONDRIAL"/>
    <property type="match status" value="1"/>
</dbReference>
<dbReference type="SUPFAM" id="SSF53335">
    <property type="entry name" value="S-adenosyl-L-methionine-dependent methyltransferases"/>
    <property type="match status" value="1"/>
</dbReference>
<keyword evidence="2" id="KW-0808">Transferase</keyword>
<reference evidence="4 5" key="1">
    <citation type="submission" date="2021-03" db="EMBL/GenBank/DDBJ databases">
        <title>Novel species identification of genus Shewanella.</title>
        <authorList>
            <person name="Liu G."/>
            <person name="Zhang Q."/>
        </authorList>
    </citation>
    <scope>NUCLEOTIDE SEQUENCE [LARGE SCALE GENOMIC DNA]</scope>
    <source>
        <strain evidence="4 5">FJAT-52962</strain>
    </source>
</reference>
<evidence type="ECO:0000313" key="4">
    <source>
        <dbReference type="EMBL" id="QSX39024.1"/>
    </source>
</evidence>
<keyword evidence="5" id="KW-1185">Reference proteome</keyword>
<dbReference type="CDD" id="cd02440">
    <property type="entry name" value="AdoMet_MTases"/>
    <property type="match status" value="1"/>
</dbReference>
<dbReference type="GO" id="GO:0032259">
    <property type="term" value="P:methylation"/>
    <property type="evidence" value="ECO:0007669"/>
    <property type="project" value="UniProtKB-KW"/>
</dbReference>
<dbReference type="InterPro" id="IPR050602">
    <property type="entry name" value="Malonyl-ACP_OMT"/>
</dbReference>
<evidence type="ECO:0000259" key="3">
    <source>
        <dbReference type="Pfam" id="PF08241"/>
    </source>
</evidence>
<dbReference type="PANTHER" id="PTHR13090">
    <property type="entry name" value="ARGININE-HYDROXYLASE NDUFAF5, MITOCHONDRIAL"/>
    <property type="match status" value="1"/>
</dbReference>
<organism evidence="4 5">
    <name type="scientific">Shewanella sedimentimangrovi</name>
    <dbReference type="NCBI Taxonomy" id="2814293"/>
    <lineage>
        <taxon>Bacteria</taxon>
        <taxon>Pseudomonadati</taxon>
        <taxon>Pseudomonadota</taxon>
        <taxon>Gammaproteobacteria</taxon>
        <taxon>Alteromonadales</taxon>
        <taxon>Shewanellaceae</taxon>
        <taxon>Shewanella</taxon>
    </lineage>
</organism>
<dbReference type="Gene3D" id="3.40.50.150">
    <property type="entry name" value="Vaccinia Virus protein VP39"/>
    <property type="match status" value="1"/>
</dbReference>
<proteinExistence type="predicted"/>
<protein>
    <submittedName>
        <fullName evidence="4">Methyltransferase domain-containing protein</fullName>
    </submittedName>
</protein>
<gene>
    <name evidence="4" type="ORF">JYB85_07240</name>
</gene>
<dbReference type="Proteomes" id="UP000663207">
    <property type="component" value="Chromosome"/>
</dbReference>
<dbReference type="EMBL" id="CP071502">
    <property type="protein sequence ID" value="QSX39024.1"/>
    <property type="molecule type" value="Genomic_DNA"/>
</dbReference>
<dbReference type="GO" id="GO:0008168">
    <property type="term" value="F:methyltransferase activity"/>
    <property type="evidence" value="ECO:0007669"/>
    <property type="project" value="UniProtKB-KW"/>
</dbReference>
<dbReference type="InterPro" id="IPR013216">
    <property type="entry name" value="Methyltransf_11"/>
</dbReference>
<sequence>MNDPSLNGLTALSELTQVAEHFSRASHYRQHNVLQRLTAAELIQRAAEVKVAPAGRLLDLGAGPGTAFNSDPVSEVLTLDIAFGMCARLKQEFPDYHALCADACALPLRTASIDSLYSNLALQWCEPLPQAVSEMARVLRPGGHALLAMVCDGSLPQLERLGFAVNHFATASAMAAAFDPTQWQIQHCEAVTHSLHFANLQSLLYSIKGVGANAQYRADGGARLRGRGDWQAKQAEAEALRTNAGLPLSYRILYLIARRREEQA</sequence>
<evidence type="ECO:0000256" key="1">
    <source>
        <dbReference type="ARBA" id="ARBA00022603"/>
    </source>
</evidence>
<evidence type="ECO:0000256" key="2">
    <source>
        <dbReference type="ARBA" id="ARBA00022679"/>
    </source>
</evidence>
<dbReference type="Pfam" id="PF08241">
    <property type="entry name" value="Methyltransf_11"/>
    <property type="match status" value="1"/>
</dbReference>
<keyword evidence="1 4" id="KW-0489">Methyltransferase</keyword>
<evidence type="ECO:0000313" key="5">
    <source>
        <dbReference type="Proteomes" id="UP000663207"/>
    </source>
</evidence>